<dbReference type="PROSITE" id="PS01124">
    <property type="entry name" value="HTH_ARAC_FAMILY_2"/>
    <property type="match status" value="1"/>
</dbReference>
<keyword evidence="6" id="KW-1185">Reference proteome</keyword>
<organism evidence="5 6">
    <name type="scientific">Ruegeria marina</name>
    <dbReference type="NCBI Taxonomy" id="639004"/>
    <lineage>
        <taxon>Bacteria</taxon>
        <taxon>Pseudomonadati</taxon>
        <taxon>Pseudomonadota</taxon>
        <taxon>Alphaproteobacteria</taxon>
        <taxon>Rhodobacterales</taxon>
        <taxon>Roseobacteraceae</taxon>
        <taxon>Ruegeria</taxon>
    </lineage>
</organism>
<dbReference type="PRINTS" id="PR00032">
    <property type="entry name" value="HTHARAC"/>
</dbReference>
<dbReference type="Pfam" id="PF12833">
    <property type="entry name" value="HTH_18"/>
    <property type="match status" value="1"/>
</dbReference>
<keyword evidence="1" id="KW-0805">Transcription regulation</keyword>
<dbReference type="PANTHER" id="PTHR47894">
    <property type="entry name" value="HTH-TYPE TRANSCRIPTIONAL REGULATOR GADX"/>
    <property type="match status" value="1"/>
</dbReference>
<dbReference type="OrthoDB" id="9805730at2"/>
<dbReference type="Gene3D" id="1.10.10.60">
    <property type="entry name" value="Homeodomain-like"/>
    <property type="match status" value="1"/>
</dbReference>
<dbReference type="EMBL" id="FMZV01000035">
    <property type="protein sequence ID" value="SDE75766.1"/>
    <property type="molecule type" value="Genomic_DNA"/>
</dbReference>
<keyword evidence="3" id="KW-0804">Transcription</keyword>
<dbReference type="InterPro" id="IPR009057">
    <property type="entry name" value="Homeodomain-like_sf"/>
</dbReference>
<dbReference type="Proteomes" id="UP000199628">
    <property type="component" value="Unassembled WGS sequence"/>
</dbReference>
<evidence type="ECO:0000256" key="1">
    <source>
        <dbReference type="ARBA" id="ARBA00023015"/>
    </source>
</evidence>
<sequence>MPLQTDHEFHREGFIRLALVAPFLNYLKERGIDPRPALDTVGLSADQINDTGVYVHSELVFGLLNGFSDLAGDRYLGLRVGEAFDLQAWPPFATSLQSATTLFEFMASFVRLVPQESSSVRHSLIVEAERAIYRISRLQEPAVAPVQVTGFGAAVYVRLLQSVAGNAWNPGEVVWETRYIAGLPPRYAGVQTRFMPDPGMQLNFPVDWLFRDVSKMPDNTPPKRLALDDEVTIVAALRSILRDKLDEPDLGPDAIAGFLGIQSNRLLNALKHHGTTLPREIKRLRTDLAEDLLRNSDKTAGEIGAKLGYTDKAHFTRFFKSQTGMTPSEFRSRLP</sequence>
<dbReference type="Pfam" id="PF12625">
    <property type="entry name" value="Arabinose_bd"/>
    <property type="match status" value="1"/>
</dbReference>
<dbReference type="GO" id="GO:0003700">
    <property type="term" value="F:DNA-binding transcription factor activity"/>
    <property type="evidence" value="ECO:0007669"/>
    <property type="project" value="InterPro"/>
</dbReference>
<evidence type="ECO:0000256" key="2">
    <source>
        <dbReference type="ARBA" id="ARBA00023125"/>
    </source>
</evidence>
<name>A0A1G7FIL4_9RHOB</name>
<reference evidence="6" key="1">
    <citation type="submission" date="2016-10" db="EMBL/GenBank/DDBJ databases">
        <authorList>
            <person name="Varghese N."/>
            <person name="Submissions S."/>
        </authorList>
    </citation>
    <scope>NUCLEOTIDE SEQUENCE [LARGE SCALE GENOMIC DNA]</scope>
    <source>
        <strain evidence="6">CGMCC 1.9108</strain>
    </source>
</reference>
<evidence type="ECO:0000256" key="3">
    <source>
        <dbReference type="ARBA" id="ARBA00023163"/>
    </source>
</evidence>
<dbReference type="InterPro" id="IPR020449">
    <property type="entry name" value="Tscrpt_reg_AraC-type_HTH"/>
</dbReference>
<keyword evidence="2 5" id="KW-0238">DNA-binding</keyword>
<dbReference type="RefSeq" id="WP_093038093.1">
    <property type="nucleotide sequence ID" value="NZ_FMZV01000035.1"/>
</dbReference>
<dbReference type="SUPFAM" id="SSF46689">
    <property type="entry name" value="Homeodomain-like"/>
    <property type="match status" value="1"/>
</dbReference>
<dbReference type="InterPro" id="IPR018060">
    <property type="entry name" value="HTH_AraC"/>
</dbReference>
<dbReference type="GO" id="GO:0005829">
    <property type="term" value="C:cytosol"/>
    <property type="evidence" value="ECO:0007669"/>
    <property type="project" value="TreeGrafter"/>
</dbReference>
<evidence type="ECO:0000259" key="4">
    <source>
        <dbReference type="PROSITE" id="PS01124"/>
    </source>
</evidence>
<proteinExistence type="predicted"/>
<accession>A0A1G7FIL4</accession>
<feature type="domain" description="HTH araC/xylS-type" evidence="4">
    <location>
        <begin position="235"/>
        <end position="333"/>
    </location>
</feature>
<dbReference type="AlphaFoldDB" id="A0A1G7FIL4"/>
<dbReference type="PANTHER" id="PTHR47894:SF1">
    <property type="entry name" value="HTH-TYPE TRANSCRIPTIONAL REGULATOR VQSM"/>
    <property type="match status" value="1"/>
</dbReference>
<evidence type="ECO:0000313" key="6">
    <source>
        <dbReference type="Proteomes" id="UP000199628"/>
    </source>
</evidence>
<dbReference type="GO" id="GO:0000976">
    <property type="term" value="F:transcription cis-regulatory region binding"/>
    <property type="evidence" value="ECO:0007669"/>
    <property type="project" value="TreeGrafter"/>
</dbReference>
<dbReference type="SMART" id="SM00342">
    <property type="entry name" value="HTH_ARAC"/>
    <property type="match status" value="1"/>
</dbReference>
<protein>
    <submittedName>
        <fullName evidence="5">AraC-type DNA-binding protein</fullName>
    </submittedName>
</protein>
<evidence type="ECO:0000313" key="5">
    <source>
        <dbReference type="EMBL" id="SDE75766.1"/>
    </source>
</evidence>
<gene>
    <name evidence="5" type="ORF">SAMN04488239_1357</name>
</gene>
<dbReference type="InterPro" id="IPR032687">
    <property type="entry name" value="AraC-type_N"/>
</dbReference>
<dbReference type="STRING" id="639004.SAMN04488239_1357"/>